<dbReference type="SUPFAM" id="SSF159234">
    <property type="entry name" value="FomD-like"/>
    <property type="match status" value="1"/>
</dbReference>
<name>A0A852ZIJ9_9ACTN</name>
<proteinExistence type="predicted"/>
<dbReference type="InterPro" id="IPR035930">
    <property type="entry name" value="FomD-like_sf"/>
</dbReference>
<evidence type="ECO:0000256" key="1">
    <source>
        <dbReference type="ARBA" id="ARBA00022801"/>
    </source>
</evidence>
<dbReference type="PANTHER" id="PTHR39159">
    <property type="match status" value="1"/>
</dbReference>
<evidence type="ECO:0000313" key="4">
    <source>
        <dbReference type="Proteomes" id="UP000579605"/>
    </source>
</evidence>
<dbReference type="Pfam" id="PF04167">
    <property type="entry name" value="DUF402"/>
    <property type="match status" value="1"/>
</dbReference>
<reference evidence="3 4" key="1">
    <citation type="submission" date="2020-07" db="EMBL/GenBank/DDBJ databases">
        <title>Sequencing the genomes of 1000 actinobacteria strains.</title>
        <authorList>
            <person name="Klenk H.-P."/>
        </authorList>
    </citation>
    <scope>NUCLEOTIDE SEQUENCE [LARGE SCALE GENOMIC DNA]</scope>
    <source>
        <strain evidence="3 4">DSM 18448</strain>
    </source>
</reference>
<dbReference type="Gene3D" id="2.40.380.10">
    <property type="entry name" value="FomD-like"/>
    <property type="match status" value="1"/>
</dbReference>
<dbReference type="RefSeq" id="WP_179789435.1">
    <property type="nucleotide sequence ID" value="NZ_BAAARR010000001.1"/>
</dbReference>
<evidence type="ECO:0000259" key="2">
    <source>
        <dbReference type="Pfam" id="PF04167"/>
    </source>
</evidence>
<accession>A0A852ZIJ9</accession>
<dbReference type="InterPro" id="IPR050212">
    <property type="entry name" value="Ntdp-like"/>
</dbReference>
<dbReference type="AlphaFoldDB" id="A0A852ZIJ9"/>
<evidence type="ECO:0000313" key="3">
    <source>
        <dbReference type="EMBL" id="NYH91955.1"/>
    </source>
</evidence>
<keyword evidence="4" id="KW-1185">Reference proteome</keyword>
<dbReference type="EMBL" id="JACBZH010000001">
    <property type="protein sequence ID" value="NYH91955.1"/>
    <property type="molecule type" value="Genomic_DNA"/>
</dbReference>
<comment type="caution">
    <text evidence="3">The sequence shown here is derived from an EMBL/GenBank/DDBJ whole genome shotgun (WGS) entry which is preliminary data.</text>
</comment>
<dbReference type="GO" id="GO:0016787">
    <property type="term" value="F:hydrolase activity"/>
    <property type="evidence" value="ECO:0007669"/>
    <property type="project" value="UniProtKB-KW"/>
</dbReference>
<keyword evidence="1" id="KW-0378">Hydrolase</keyword>
<feature type="domain" description="DUF402" evidence="2">
    <location>
        <begin position="65"/>
        <end position="170"/>
    </location>
</feature>
<gene>
    <name evidence="3" type="ORF">F4554_004593</name>
</gene>
<dbReference type="PANTHER" id="PTHR39159:SF1">
    <property type="entry name" value="UPF0374 PROTEIN YGAC"/>
    <property type="match status" value="1"/>
</dbReference>
<dbReference type="InterPro" id="IPR007295">
    <property type="entry name" value="DUF402"/>
</dbReference>
<sequence>MPSASRASYASFTTGDDLLVEFRKWPATLHYRVTAVFLGADEFGAWVGSMKGRPVDRGAGRRPNVVSEDWVSFLPYGRGWAARWYARQAAAGRASRYSCYVDITTPARLDEHGVHLVDLDLDVVRTWDGAVEVLDEDEFQEHRRVLGYPEPIVKSALRSVADVREAMTAGTCPFDGEEAGRRVSSSAAYDEFRLRHSDAPLS</sequence>
<dbReference type="Proteomes" id="UP000579605">
    <property type="component" value="Unassembled WGS sequence"/>
</dbReference>
<organism evidence="3 4">
    <name type="scientific">Actinopolymorpha rutila</name>
    <dbReference type="NCBI Taxonomy" id="446787"/>
    <lineage>
        <taxon>Bacteria</taxon>
        <taxon>Bacillati</taxon>
        <taxon>Actinomycetota</taxon>
        <taxon>Actinomycetes</taxon>
        <taxon>Propionibacteriales</taxon>
        <taxon>Actinopolymorphaceae</taxon>
        <taxon>Actinopolymorpha</taxon>
    </lineage>
</organism>
<protein>
    <recommendedName>
        <fullName evidence="2">DUF402 domain-containing protein</fullName>
    </recommendedName>
</protein>